<name>A0A511HD85_9BACT</name>
<evidence type="ECO:0000259" key="3">
    <source>
        <dbReference type="PROSITE" id="PS51000"/>
    </source>
</evidence>
<dbReference type="EMBL" id="BJVY01000016">
    <property type="protein sequence ID" value="GEL71517.1"/>
    <property type="molecule type" value="Genomic_DNA"/>
</dbReference>
<gene>
    <name evidence="4" type="ORF">MVI01_33010</name>
    <name evidence="5" type="ORF">SAMN04488504_11121</name>
</gene>
<organism evidence="4 7">
    <name type="scientific">Myxococcus virescens</name>
    <dbReference type="NCBI Taxonomy" id="83456"/>
    <lineage>
        <taxon>Bacteria</taxon>
        <taxon>Pseudomonadati</taxon>
        <taxon>Myxococcota</taxon>
        <taxon>Myxococcia</taxon>
        <taxon>Myxococcales</taxon>
        <taxon>Cystobacterineae</taxon>
        <taxon>Myxococcaceae</taxon>
        <taxon>Myxococcus</taxon>
    </lineage>
</organism>
<evidence type="ECO:0000313" key="5">
    <source>
        <dbReference type="EMBL" id="SDE74961.1"/>
    </source>
</evidence>
<dbReference type="RefSeq" id="WP_090492429.1">
    <property type="nucleotide sequence ID" value="NZ_BJVY01000016.1"/>
</dbReference>
<dbReference type="Proteomes" id="UP000198717">
    <property type="component" value="Unassembled WGS sequence"/>
</dbReference>
<dbReference type="InterPro" id="IPR026881">
    <property type="entry name" value="WYL_dom"/>
</dbReference>
<dbReference type="AlphaFoldDB" id="A0A511HD85"/>
<dbReference type="GO" id="GO:0003700">
    <property type="term" value="F:DNA-binding transcription factor activity"/>
    <property type="evidence" value="ECO:0007669"/>
    <property type="project" value="InterPro"/>
</dbReference>
<dbReference type="Gene3D" id="1.10.10.10">
    <property type="entry name" value="Winged helix-like DNA-binding domain superfamily/Winged helix DNA-binding domain"/>
    <property type="match status" value="1"/>
</dbReference>
<dbReference type="PANTHER" id="PTHR34580:SF1">
    <property type="entry name" value="PROTEIN PAFC"/>
    <property type="match status" value="1"/>
</dbReference>
<dbReference type="PANTHER" id="PTHR34580">
    <property type="match status" value="1"/>
</dbReference>
<protein>
    <submittedName>
        <fullName evidence="4">DeoR family transcriptional regulator</fullName>
    </submittedName>
    <submittedName>
        <fullName evidence="5">HTH domain-containing protein</fullName>
    </submittedName>
</protein>
<reference evidence="4 7" key="2">
    <citation type="submission" date="2019-07" db="EMBL/GenBank/DDBJ databases">
        <title>Whole genome shotgun sequence of Myxococcus virescens NBRC 100334.</title>
        <authorList>
            <person name="Hosoyama A."/>
            <person name="Uohara A."/>
            <person name="Ohji S."/>
            <person name="Ichikawa N."/>
        </authorList>
    </citation>
    <scope>NUCLEOTIDE SEQUENCE [LARGE SCALE GENOMIC DNA]</scope>
    <source>
        <strain evidence="4 7">NBRC 100334</strain>
    </source>
</reference>
<evidence type="ECO:0000313" key="6">
    <source>
        <dbReference type="Proteomes" id="UP000198717"/>
    </source>
</evidence>
<dbReference type="InterPro" id="IPR001034">
    <property type="entry name" value="DeoR_HTH"/>
</dbReference>
<dbReference type="InterPro" id="IPR051534">
    <property type="entry name" value="CBASS_pafABC_assoc_protein"/>
</dbReference>
<evidence type="ECO:0000313" key="4">
    <source>
        <dbReference type="EMBL" id="GEL71517.1"/>
    </source>
</evidence>
<dbReference type="EMBL" id="FNAJ01000011">
    <property type="protein sequence ID" value="SDE74961.1"/>
    <property type="molecule type" value="Genomic_DNA"/>
</dbReference>
<feature type="domain" description="HTH deoR-type" evidence="3">
    <location>
        <begin position="6"/>
        <end position="61"/>
    </location>
</feature>
<evidence type="ECO:0000256" key="2">
    <source>
        <dbReference type="ARBA" id="ARBA00023163"/>
    </source>
</evidence>
<dbReference type="Proteomes" id="UP000321224">
    <property type="component" value="Unassembled WGS sequence"/>
</dbReference>
<dbReference type="PROSITE" id="PS52050">
    <property type="entry name" value="WYL"/>
    <property type="match status" value="1"/>
</dbReference>
<sequence length="239" mass="26787">MKREPVTDRLDRVLGLLASRPSWTAPELAEELGVCVRTVRRDLSRLSARGVPIESDAGRGGGIRVPPRTGLGRVQLSAQELLDLLLALALAERLESPLLLSTLKSLRQKLAASFPPEERARVGKLRRRILVGPTSRNVTATWKPPRAAVLRPLQESFFEQRALELTYRSNDVRTVRTVEPHYLLLSWPAWYLLVWDHLRGAVRMLRVDRIESASVQAATFQVRDSESMLATLGDIFAAL</sequence>
<evidence type="ECO:0000256" key="1">
    <source>
        <dbReference type="ARBA" id="ARBA00023015"/>
    </source>
</evidence>
<dbReference type="InterPro" id="IPR036388">
    <property type="entry name" value="WH-like_DNA-bd_sf"/>
</dbReference>
<evidence type="ECO:0000313" key="7">
    <source>
        <dbReference type="Proteomes" id="UP000321224"/>
    </source>
</evidence>
<dbReference type="PROSITE" id="PS51000">
    <property type="entry name" value="HTH_DEOR_2"/>
    <property type="match status" value="1"/>
</dbReference>
<dbReference type="InterPro" id="IPR036390">
    <property type="entry name" value="WH_DNA-bd_sf"/>
</dbReference>
<proteinExistence type="predicted"/>
<reference evidence="5 6" key="1">
    <citation type="submission" date="2016-10" db="EMBL/GenBank/DDBJ databases">
        <authorList>
            <person name="Varghese N."/>
            <person name="Submissions S."/>
        </authorList>
    </citation>
    <scope>NUCLEOTIDE SEQUENCE [LARGE SCALE GENOMIC DNA]</scope>
    <source>
        <strain evidence="5 6">DSM 2260</strain>
    </source>
</reference>
<keyword evidence="2" id="KW-0804">Transcription</keyword>
<dbReference type="SUPFAM" id="SSF46785">
    <property type="entry name" value="Winged helix' DNA-binding domain"/>
    <property type="match status" value="1"/>
</dbReference>
<keyword evidence="1" id="KW-0805">Transcription regulation</keyword>
<dbReference type="Pfam" id="PF08279">
    <property type="entry name" value="HTH_11"/>
    <property type="match status" value="1"/>
</dbReference>
<dbReference type="InterPro" id="IPR013196">
    <property type="entry name" value="HTH_11"/>
</dbReference>
<accession>A0A511HD85</accession>
<keyword evidence="6" id="KW-1185">Reference proteome</keyword>
<dbReference type="Pfam" id="PF13280">
    <property type="entry name" value="WYL"/>
    <property type="match status" value="1"/>
</dbReference>
<comment type="caution">
    <text evidence="4">The sequence shown here is derived from an EMBL/GenBank/DDBJ whole genome shotgun (WGS) entry which is preliminary data.</text>
</comment>